<proteinExistence type="predicted"/>
<organism evidence="1 2">
    <name type="scientific">Glarea lozoyensis (strain ATCC 74030 / MF5533)</name>
    <dbReference type="NCBI Taxonomy" id="1104152"/>
    <lineage>
        <taxon>Eukaryota</taxon>
        <taxon>Fungi</taxon>
        <taxon>Dikarya</taxon>
        <taxon>Ascomycota</taxon>
        <taxon>Pezizomycotina</taxon>
        <taxon>Leotiomycetes</taxon>
        <taxon>Helotiales</taxon>
        <taxon>Helotiaceae</taxon>
        <taxon>Glarea</taxon>
    </lineage>
</organism>
<dbReference type="HOGENOM" id="CLU_1796660_0_0_1"/>
<reference evidence="1 2" key="1">
    <citation type="journal article" date="2012" name="Eukaryot. Cell">
        <title>Genome sequence of the fungus Glarea lozoyensis: the first genome sequence of a species from the Helotiaceae family.</title>
        <authorList>
            <person name="Youssar L."/>
            <person name="Gruening B.A."/>
            <person name="Erxleben A."/>
            <person name="Guenther S."/>
            <person name="Huettel W."/>
        </authorList>
    </citation>
    <scope>NUCLEOTIDE SEQUENCE [LARGE SCALE GENOMIC DNA]</scope>
    <source>
        <strain evidence="2">ATCC 74030 / MF5533</strain>
    </source>
</reference>
<dbReference type="Proteomes" id="UP000005446">
    <property type="component" value="Unassembled WGS sequence"/>
</dbReference>
<dbReference type="EMBL" id="AGUE01000141">
    <property type="protein sequence ID" value="EHK98617.1"/>
    <property type="molecule type" value="Genomic_DNA"/>
</dbReference>
<gene>
    <name evidence="1" type="ORF">M7I_5558</name>
</gene>
<accession>H0ES80</accession>
<sequence>METPWSGLFGKLPAKVEIHRTWCPEGEELSRSSNAEQLTASIALPSSLACSPCFSRAFRPLQILRIHNHLSKEVWGYLGRPYRSCPWSPVQVWLRRFLPHIFRLGSGAVDQSSEPLQRHPFATLALSEPLRYISHLQRANRSPL</sequence>
<dbReference type="InParanoid" id="H0ES80"/>
<evidence type="ECO:0000313" key="1">
    <source>
        <dbReference type="EMBL" id="EHK98617.1"/>
    </source>
</evidence>
<name>H0ES80_GLAL7</name>
<protein>
    <submittedName>
        <fullName evidence="1">Uncharacterized protein</fullName>
    </submittedName>
</protein>
<dbReference type="AlphaFoldDB" id="H0ES80"/>
<comment type="caution">
    <text evidence="1">The sequence shown here is derived from an EMBL/GenBank/DDBJ whole genome shotgun (WGS) entry which is preliminary data.</text>
</comment>
<evidence type="ECO:0000313" key="2">
    <source>
        <dbReference type="Proteomes" id="UP000005446"/>
    </source>
</evidence>
<keyword evidence="2" id="KW-1185">Reference proteome</keyword>